<evidence type="ECO:0000313" key="1">
    <source>
        <dbReference type="EMBL" id="GAA0394654.1"/>
    </source>
</evidence>
<proteinExistence type="predicted"/>
<keyword evidence="2" id="KW-1185">Reference proteome</keyword>
<protein>
    <submittedName>
        <fullName evidence="1">Uncharacterized protein</fullName>
    </submittedName>
</protein>
<dbReference type="EMBL" id="BAAAEJ010000007">
    <property type="protein sequence ID" value="GAA0394654.1"/>
    <property type="molecule type" value="Genomic_DNA"/>
</dbReference>
<organism evidence="1 2">
    <name type="scientific">Brevundimonas terrae</name>
    <dbReference type="NCBI Taxonomy" id="363631"/>
    <lineage>
        <taxon>Bacteria</taxon>
        <taxon>Pseudomonadati</taxon>
        <taxon>Pseudomonadota</taxon>
        <taxon>Alphaproteobacteria</taxon>
        <taxon>Caulobacterales</taxon>
        <taxon>Caulobacteraceae</taxon>
        <taxon>Brevundimonas</taxon>
    </lineage>
</organism>
<gene>
    <name evidence="1" type="ORF">GCM10009093_21530</name>
</gene>
<evidence type="ECO:0000313" key="2">
    <source>
        <dbReference type="Proteomes" id="UP001500791"/>
    </source>
</evidence>
<comment type="caution">
    <text evidence="1">The sequence shown here is derived from an EMBL/GenBank/DDBJ whole genome shotgun (WGS) entry which is preliminary data.</text>
</comment>
<dbReference type="Proteomes" id="UP001500791">
    <property type="component" value="Unassembled WGS sequence"/>
</dbReference>
<dbReference type="RefSeq" id="WP_167177564.1">
    <property type="nucleotide sequence ID" value="NZ_BAAAEJ010000007.1"/>
</dbReference>
<sequence>MSRLLKLSIPEMKALTAEVERMLLAARIAAGPINAPGYQARRHGVQQALTDDLVTRLNACVSSKFDGHKVTLAGITSSSSGSIEGALTNWLLNARARMIAA</sequence>
<accession>A0ABN0YGB9</accession>
<name>A0ABN0YGB9_9CAUL</name>
<reference evidence="1 2" key="1">
    <citation type="journal article" date="2019" name="Int. J. Syst. Evol. Microbiol.">
        <title>The Global Catalogue of Microorganisms (GCM) 10K type strain sequencing project: providing services to taxonomists for standard genome sequencing and annotation.</title>
        <authorList>
            <consortium name="The Broad Institute Genomics Platform"/>
            <consortium name="The Broad Institute Genome Sequencing Center for Infectious Disease"/>
            <person name="Wu L."/>
            <person name="Ma J."/>
        </authorList>
    </citation>
    <scope>NUCLEOTIDE SEQUENCE [LARGE SCALE GENOMIC DNA]</scope>
    <source>
        <strain evidence="1 2">JCM 13476</strain>
    </source>
</reference>